<name>A0A0N0P646_LEPSE</name>
<protein>
    <submittedName>
        <fullName evidence="8">Uncharacterized protein</fullName>
    </submittedName>
</protein>
<organism evidence="8 9">
    <name type="scientific">Leptomonas seymouri</name>
    <dbReference type="NCBI Taxonomy" id="5684"/>
    <lineage>
        <taxon>Eukaryota</taxon>
        <taxon>Discoba</taxon>
        <taxon>Euglenozoa</taxon>
        <taxon>Kinetoplastea</taxon>
        <taxon>Metakinetoplastina</taxon>
        <taxon>Trypanosomatida</taxon>
        <taxon>Trypanosomatidae</taxon>
        <taxon>Leishmaniinae</taxon>
        <taxon>Leptomonas</taxon>
    </lineage>
</organism>
<keyword evidence="9" id="KW-1185">Reference proteome</keyword>
<evidence type="ECO:0000256" key="1">
    <source>
        <dbReference type="ARBA" id="ARBA00004123"/>
    </source>
</evidence>
<evidence type="ECO:0000256" key="4">
    <source>
        <dbReference type="ARBA" id="ARBA00023242"/>
    </source>
</evidence>
<dbReference type="AlphaFoldDB" id="A0A0N0P646"/>
<evidence type="ECO:0000256" key="6">
    <source>
        <dbReference type="SAM" id="Coils"/>
    </source>
</evidence>
<keyword evidence="6" id="KW-0175">Coiled coil</keyword>
<gene>
    <name evidence="8" type="ORF">ABL78_4207</name>
</gene>
<comment type="subcellular location">
    <subcellularLocation>
        <location evidence="1">Nucleus</location>
    </subcellularLocation>
</comment>
<dbReference type="EMBL" id="LJSK01000118">
    <property type="protein sequence ID" value="KPI86737.1"/>
    <property type="molecule type" value="Genomic_DNA"/>
</dbReference>
<reference evidence="8 9" key="1">
    <citation type="journal article" date="2015" name="PLoS Pathog.">
        <title>Leptomonas seymouri: Adaptations to the Dixenous Life Cycle Analyzed by Genome Sequencing, Transcriptome Profiling and Co-infection with Leishmania donovani.</title>
        <authorList>
            <person name="Kraeva N."/>
            <person name="Butenko A."/>
            <person name="Hlavacova J."/>
            <person name="Kostygov A."/>
            <person name="Myskova J."/>
            <person name="Grybchuk D."/>
            <person name="Lestinova T."/>
            <person name="Votypka J."/>
            <person name="Volf P."/>
            <person name="Opperdoes F."/>
            <person name="Flegontov P."/>
            <person name="Lukes J."/>
            <person name="Yurchenko V."/>
        </authorList>
    </citation>
    <scope>NUCLEOTIDE SEQUENCE [LARGE SCALE GENOMIC DNA]</scope>
    <source>
        <strain evidence="8 9">ATCC 30220</strain>
    </source>
</reference>
<keyword evidence="3" id="KW-0677">Repeat</keyword>
<feature type="compositionally biased region" description="Low complexity" evidence="7">
    <location>
        <begin position="641"/>
        <end position="652"/>
    </location>
</feature>
<dbReference type="InterPro" id="IPR032675">
    <property type="entry name" value="LRR_dom_sf"/>
</dbReference>
<evidence type="ECO:0000313" key="9">
    <source>
        <dbReference type="Proteomes" id="UP000038009"/>
    </source>
</evidence>
<dbReference type="GO" id="GO:0000398">
    <property type="term" value="P:mRNA splicing, via spliceosome"/>
    <property type="evidence" value="ECO:0007669"/>
    <property type="project" value="InterPro"/>
</dbReference>
<evidence type="ECO:0000313" key="8">
    <source>
        <dbReference type="EMBL" id="KPI86737.1"/>
    </source>
</evidence>
<sequence>MPFTTLSSVVQASPAVINSSLEKLSCSARGIDEVDIYPAVLSALTANGAPYGVAESVRAFMQAARQHRSIKSKMGADARPRLSSFASPEQKKVTPKHEDSYMESFNVGIAMSLHTVLLSRNHISTLLGIVQFKHCVRLSLLGNRIRTIEDCEPLALLPDLQYLSLEFNPVAQLPHYRAHLLRICSWPQELSTRTCRLRKLDSVAVTSVEVKHAVLCLQREQSFLPELLYRMQLLAFLGDMEKRNSVHRELRQRAFVFQQTAEAVSLETTLERGAAHALGRVSVSGAAHLARLLVRDRHRLMAAQSIPHRPFSKDHPGKSYADVPPAGSQNCAQKREAPAVLSPAGIVDPETVTEAADAPPTTTFSESDQPDTSNIASVSSVASCSFATDQSEEDVQMLLSLSNLLGERELDWSRAALRRSDAAATKDTCKEWSRDAFRQTLAFLDVRTCAALLRMSRGLGQSLNAHDVDRLCQLWLHAVAHCVPAERLALNVTGPRRLVVTTSSAAPRIKPKVQERGTEGACELQSLRHNGHGSIDMHNQCDRSGTVGDQPQESCPTDRLPVEAAAQARRSVWEVGEQDGCLSDSLSFMPVELSGISDGSMDISMTSPSSSDTLIQPRQAIPLPTAANYPVAPRDSRSEQQQKSASSSHAHLKPSSVAALKVETNPADASVLLAEKMFRRQVKRYAFQQWCTSLRHRWQSRIAVAYIRDKISEAAVQPSATYLRSPSWGGLLRHATYIERKRGFFNCWRRGAAEKQAARAKERERVSDTSCVQSSELPSLSPAQMQEEEINAAEARWSTIEDVFRKWKGKAEQKALLRCSTARQRVLAATPHTPETYLSLHPRSVVLSYPLSEQTSPSSPITPRQQLEGLRQSAREKDVAENCSPKCWSLSPVGGFRCCNLAREVPVMVTKWQSASTPVSAPHSDAYERCALEEEEGPASVAPSSSAGISVNSATTPFLAGQDLSQGHVGAETLSGVSSSHGSHRQRCPQSAQILRASSPPPAIRILFPTEAAASPCVYSLPAPTPRSLSNGSVGIPLPAPSASPPYFSKCPVEVLVTGRSAIRFYGGTQPSRLPSTTTARRAIIASSDHPCNLSTPSGEGCLKSVSHRQEAASPYPAEDVEALVTRAKQLEADRVFLLSEVGRLSSAQQLHRAPCTGTSKPAHTPSVHTGIGLRLPAQSDTEDRCAAQQREIQRLESIVAALRDERHSLLKSVKAEIFQF</sequence>
<dbReference type="GO" id="GO:0030620">
    <property type="term" value="F:U2 snRNA binding"/>
    <property type="evidence" value="ECO:0007669"/>
    <property type="project" value="InterPro"/>
</dbReference>
<accession>A0A0N0P646</accession>
<feature type="region of interest" description="Disordered" evidence="7">
    <location>
        <begin position="626"/>
        <end position="652"/>
    </location>
</feature>
<dbReference type="OMA" id="IAMSLHT"/>
<dbReference type="SUPFAM" id="SSF52058">
    <property type="entry name" value="L domain-like"/>
    <property type="match status" value="1"/>
</dbReference>
<feature type="region of interest" description="Disordered" evidence="7">
    <location>
        <begin position="306"/>
        <end position="332"/>
    </location>
</feature>
<evidence type="ECO:0000256" key="7">
    <source>
        <dbReference type="SAM" id="MobiDB-lite"/>
    </source>
</evidence>
<proteinExistence type="inferred from homology"/>
<comment type="similarity">
    <text evidence="5">Belongs to the U2 small nuclear ribonucleoprotein A family.</text>
</comment>
<dbReference type="Proteomes" id="UP000038009">
    <property type="component" value="Unassembled WGS sequence"/>
</dbReference>
<comment type="caution">
    <text evidence="8">The sequence shown here is derived from an EMBL/GenBank/DDBJ whole genome shotgun (WGS) entry which is preliminary data.</text>
</comment>
<dbReference type="PANTHER" id="PTHR10552">
    <property type="entry name" value="U2 SMALL NUCLEAR RIBONUCLEOPROTEIN A"/>
    <property type="match status" value="1"/>
</dbReference>
<dbReference type="InterPro" id="IPR044640">
    <property type="entry name" value="RU2A"/>
</dbReference>
<dbReference type="OrthoDB" id="433501at2759"/>
<evidence type="ECO:0000256" key="3">
    <source>
        <dbReference type="ARBA" id="ARBA00022737"/>
    </source>
</evidence>
<evidence type="ECO:0000256" key="5">
    <source>
        <dbReference type="ARBA" id="ARBA00024196"/>
    </source>
</evidence>
<evidence type="ECO:0000256" key="2">
    <source>
        <dbReference type="ARBA" id="ARBA00022614"/>
    </source>
</evidence>
<keyword evidence="4" id="KW-0539">Nucleus</keyword>
<feature type="coiled-coil region" evidence="6">
    <location>
        <begin position="1179"/>
        <end position="1213"/>
    </location>
</feature>
<dbReference type="GO" id="GO:0005634">
    <property type="term" value="C:nucleus"/>
    <property type="evidence" value="ECO:0007669"/>
    <property type="project" value="UniProtKB-SubCell"/>
</dbReference>
<dbReference type="VEuPathDB" id="TriTrypDB:Lsey_0118_0200"/>
<dbReference type="PANTHER" id="PTHR10552:SF6">
    <property type="entry name" value="U2 SMALL NUCLEAR RIBONUCLEOPROTEIN A"/>
    <property type="match status" value="1"/>
</dbReference>
<keyword evidence="2" id="KW-0433">Leucine-rich repeat</keyword>
<dbReference type="Gene3D" id="3.80.10.10">
    <property type="entry name" value="Ribonuclease Inhibitor"/>
    <property type="match status" value="1"/>
</dbReference>